<dbReference type="InterPro" id="IPR028362">
    <property type="entry name" value="AlgI"/>
</dbReference>
<dbReference type="InterPro" id="IPR004299">
    <property type="entry name" value="MBOAT_fam"/>
</dbReference>
<proteinExistence type="inferred from homology"/>
<dbReference type="InterPro" id="IPR024194">
    <property type="entry name" value="Ac/AlaTfrase_AlgI/DltB"/>
</dbReference>
<dbReference type="PIRSF" id="PIRSF500217">
    <property type="entry name" value="AlgI"/>
    <property type="match status" value="1"/>
</dbReference>
<sequence>MHDLLQHLVQWRLLPLGSVEFVSVEFALFLLLFLPLYWACGHSFRAQNGLLLAASLGWLLLLNPLFALVLVLYSGLIVATAAGLHRAVQSAAHDPEVGRPWLLAGIAFALVHLALYKYAGAFRSLMPPAFQSGTARILMPLGLSYYTLQSLSYLVALYRRRIRPWPWYEVPLYLAFFPTVSAGPIWRADSMESIAGEGWAADPQLHSPRQPVRPALAFGLLFLGLLKIWWLAATLNDGFVEPVFANPDSFDSFSILLAIYGYTAQLYLNFSGHADLAIGTAMLLGFRLPPNFAAPFFAHNLREFWRRWHISLSTWIRDYVYIPLGGSHAGFRRTQLNVILAMCLSGLWHGSGWCFFLWGLLHGLGLVALNLGDAFFDRRDALAETWPGRALGILCTLSFVAFAFLVFRSETLDEVVGVLAALLAHVAVLPPLGSVIAALLLLLALLSWPLWQMLFRGLVCLLEEMPMLLWCLPLGLLAFFLLIVAPSGVPGFIYATF</sequence>
<dbReference type="GO" id="GO:0005886">
    <property type="term" value="C:plasma membrane"/>
    <property type="evidence" value="ECO:0007669"/>
    <property type="project" value="UniProtKB-SubCell"/>
</dbReference>
<keyword evidence="7 9" id="KW-0472">Membrane</keyword>
<gene>
    <name evidence="11" type="ORF">CAY53_05910</name>
</gene>
<evidence type="ECO:0000313" key="12">
    <source>
        <dbReference type="Proteomes" id="UP000239867"/>
    </source>
</evidence>
<keyword evidence="6 10" id="KW-1133">Transmembrane helix</keyword>
<evidence type="ECO:0000256" key="1">
    <source>
        <dbReference type="ARBA" id="ARBA00004651"/>
    </source>
</evidence>
<keyword evidence="4 9" id="KW-0808">Transferase</keyword>
<dbReference type="RefSeq" id="WP_219842741.1">
    <property type="nucleotide sequence ID" value="NZ_CP021255.1"/>
</dbReference>
<evidence type="ECO:0000256" key="7">
    <source>
        <dbReference type="ARBA" id="ARBA00023136"/>
    </source>
</evidence>
<reference evidence="11" key="1">
    <citation type="submission" date="2017-05" db="EMBL/GenBank/DDBJ databases">
        <authorList>
            <person name="Song R."/>
            <person name="Chenine A.L."/>
            <person name="Ruprecht R.M."/>
        </authorList>
    </citation>
    <scope>NUCLEOTIDE SEQUENCE</scope>
    <source>
        <strain evidence="11">ORNL</strain>
    </source>
</reference>
<dbReference type="PIRSF" id="PIRSF016636">
    <property type="entry name" value="AlgI_DltB"/>
    <property type="match status" value="1"/>
</dbReference>
<dbReference type="GO" id="GO:0016746">
    <property type="term" value="F:acyltransferase activity"/>
    <property type="evidence" value="ECO:0007669"/>
    <property type="project" value="UniProtKB-KW"/>
</dbReference>
<comment type="similarity">
    <text evidence="2 9">Belongs to the membrane-bound acyltransferase family.</text>
</comment>
<name>A0A2L1GN67_9BACT</name>
<evidence type="ECO:0000256" key="3">
    <source>
        <dbReference type="ARBA" id="ARBA00022475"/>
    </source>
</evidence>
<evidence type="ECO:0000256" key="6">
    <source>
        <dbReference type="ARBA" id="ARBA00022989"/>
    </source>
</evidence>
<feature type="transmembrane region" description="Helical" evidence="10">
    <location>
        <begin position="20"/>
        <end position="38"/>
    </location>
</feature>
<reference evidence="11" key="2">
    <citation type="journal article" date="2018" name="MBio">
        <title>Insights into the evolution of host association through the isolation and characterization of a novel human periodontal pathobiont, Desulfobulbus oralis.</title>
        <authorList>
            <person name="Cross K.L."/>
            <person name="Chirania P."/>
            <person name="Xiong W."/>
            <person name="Beall C.J."/>
            <person name="Elkins J.G."/>
            <person name="Giannone R.J."/>
            <person name="Griffen A.L."/>
            <person name="Guss A.M."/>
            <person name="Hettich R.L."/>
            <person name="Joshi S.S."/>
            <person name="Mokrzan E.M."/>
            <person name="Martin R.K."/>
            <person name="Zhulin I.B."/>
            <person name="Leys E.J."/>
            <person name="Podar M."/>
        </authorList>
    </citation>
    <scope>NUCLEOTIDE SEQUENCE [LARGE SCALE GENOMIC DNA]</scope>
    <source>
        <strain evidence="11">ORNL</strain>
    </source>
</reference>
<keyword evidence="8 9" id="KW-0012">Acyltransferase</keyword>
<keyword evidence="5 10" id="KW-0812">Transmembrane</keyword>
<dbReference type="KEGG" id="deo:CAY53_05910"/>
<evidence type="ECO:0000256" key="9">
    <source>
        <dbReference type="PIRNR" id="PIRNR016636"/>
    </source>
</evidence>
<evidence type="ECO:0000256" key="2">
    <source>
        <dbReference type="ARBA" id="ARBA00010323"/>
    </source>
</evidence>
<evidence type="ECO:0000256" key="10">
    <source>
        <dbReference type="SAM" id="Phobius"/>
    </source>
</evidence>
<organism evidence="11 12">
    <name type="scientific">Desulfobulbus oralis</name>
    <dbReference type="NCBI Taxonomy" id="1986146"/>
    <lineage>
        <taxon>Bacteria</taxon>
        <taxon>Pseudomonadati</taxon>
        <taxon>Thermodesulfobacteriota</taxon>
        <taxon>Desulfobulbia</taxon>
        <taxon>Desulfobulbales</taxon>
        <taxon>Desulfobulbaceae</taxon>
        <taxon>Desulfobulbus</taxon>
    </lineage>
</organism>
<feature type="transmembrane region" description="Helical" evidence="10">
    <location>
        <begin position="137"/>
        <end position="158"/>
    </location>
</feature>
<feature type="transmembrane region" description="Helical" evidence="10">
    <location>
        <begin position="419"/>
        <end position="446"/>
    </location>
</feature>
<dbReference type="PANTHER" id="PTHR13285">
    <property type="entry name" value="ACYLTRANSFERASE"/>
    <property type="match status" value="1"/>
</dbReference>
<feature type="transmembrane region" description="Helical" evidence="10">
    <location>
        <begin position="215"/>
        <end position="232"/>
    </location>
</feature>
<dbReference type="Proteomes" id="UP000239867">
    <property type="component" value="Chromosome"/>
</dbReference>
<dbReference type="AlphaFoldDB" id="A0A2L1GN67"/>
<evidence type="ECO:0000256" key="4">
    <source>
        <dbReference type="ARBA" id="ARBA00022679"/>
    </source>
</evidence>
<feature type="transmembrane region" description="Helical" evidence="10">
    <location>
        <begin position="252"/>
        <end position="270"/>
    </location>
</feature>
<keyword evidence="3 9" id="KW-1003">Cell membrane</keyword>
<feature type="transmembrane region" description="Helical" evidence="10">
    <location>
        <begin position="98"/>
        <end position="116"/>
    </location>
</feature>
<evidence type="ECO:0000256" key="5">
    <source>
        <dbReference type="ARBA" id="ARBA00022692"/>
    </source>
</evidence>
<feature type="transmembrane region" description="Helical" evidence="10">
    <location>
        <begin position="388"/>
        <end position="407"/>
    </location>
</feature>
<evidence type="ECO:0000256" key="8">
    <source>
        <dbReference type="ARBA" id="ARBA00023315"/>
    </source>
</evidence>
<dbReference type="Pfam" id="PF03062">
    <property type="entry name" value="MBOAT"/>
    <property type="match status" value="1"/>
</dbReference>
<dbReference type="GO" id="GO:0042121">
    <property type="term" value="P:alginic acid biosynthetic process"/>
    <property type="evidence" value="ECO:0007669"/>
    <property type="project" value="InterPro"/>
</dbReference>
<dbReference type="PANTHER" id="PTHR13285:SF23">
    <property type="entry name" value="TEICHOIC ACID D-ALANYLTRANSFERASE"/>
    <property type="match status" value="1"/>
</dbReference>
<keyword evidence="12" id="KW-1185">Reference proteome</keyword>
<dbReference type="InterPro" id="IPR051085">
    <property type="entry name" value="MB_O-acyltransferase"/>
</dbReference>
<dbReference type="EMBL" id="CP021255">
    <property type="protein sequence ID" value="AVD71074.1"/>
    <property type="molecule type" value="Genomic_DNA"/>
</dbReference>
<comment type="subcellular location">
    <subcellularLocation>
        <location evidence="1">Cell membrane</location>
        <topology evidence="1">Multi-pass membrane protein</topology>
    </subcellularLocation>
</comment>
<feature type="transmembrane region" description="Helical" evidence="10">
    <location>
        <begin position="50"/>
        <end position="78"/>
    </location>
</feature>
<feature type="transmembrane region" description="Helical" evidence="10">
    <location>
        <begin position="467"/>
        <end position="495"/>
    </location>
</feature>
<evidence type="ECO:0000313" key="11">
    <source>
        <dbReference type="EMBL" id="AVD71074.1"/>
    </source>
</evidence>
<protein>
    <recommendedName>
        <fullName evidence="13">Membrane-bound O-acyltransferase family protein</fullName>
    </recommendedName>
</protein>
<accession>A0A2L1GN67</accession>
<evidence type="ECO:0008006" key="13">
    <source>
        <dbReference type="Google" id="ProtNLM"/>
    </source>
</evidence>